<organism evidence="2 3">
    <name type="scientific">Brumicola blandensis</name>
    <dbReference type="NCBI Taxonomy" id="3075611"/>
    <lineage>
        <taxon>Bacteria</taxon>
        <taxon>Pseudomonadati</taxon>
        <taxon>Pseudomonadota</taxon>
        <taxon>Gammaproteobacteria</taxon>
        <taxon>Alteromonadales</taxon>
        <taxon>Alteromonadaceae</taxon>
        <taxon>Brumicola</taxon>
    </lineage>
</organism>
<evidence type="ECO:0000259" key="1">
    <source>
        <dbReference type="Pfam" id="PF12697"/>
    </source>
</evidence>
<keyword evidence="2" id="KW-0378">Hydrolase</keyword>
<comment type="caution">
    <text evidence="2">The sequence shown here is derived from an EMBL/GenBank/DDBJ whole genome shotgun (WGS) entry which is preliminary data.</text>
</comment>
<dbReference type="AlphaFoldDB" id="A0AAW8R5E1"/>
<feature type="domain" description="AB hydrolase-1" evidence="1">
    <location>
        <begin position="52"/>
        <end position="232"/>
    </location>
</feature>
<protein>
    <submittedName>
        <fullName evidence="2">Alpha/beta hydrolase</fullName>
    </submittedName>
</protein>
<keyword evidence="3" id="KW-1185">Reference proteome</keyword>
<dbReference type="Gene3D" id="3.40.50.1820">
    <property type="entry name" value="alpha/beta hydrolase"/>
    <property type="match status" value="1"/>
</dbReference>
<reference evidence="2 3" key="1">
    <citation type="submission" date="2023-09" db="EMBL/GenBank/DDBJ databases">
        <authorList>
            <person name="Rey-Velasco X."/>
        </authorList>
    </citation>
    <scope>NUCLEOTIDE SEQUENCE [LARGE SCALE GENOMIC DNA]</scope>
    <source>
        <strain evidence="2 3">W409</strain>
    </source>
</reference>
<evidence type="ECO:0000313" key="2">
    <source>
        <dbReference type="EMBL" id="MDT0583924.1"/>
    </source>
</evidence>
<dbReference type="InterPro" id="IPR029058">
    <property type="entry name" value="AB_hydrolase_fold"/>
</dbReference>
<sequence>MSQSPVIFFPGTLCDERVFMPLWSELALNNKAFVPLQWAENLAQMQSLSMDRLAYFDEPVHLVGYSMGGYIAALTAIQEANIVKDKSKRKVASLSMVSSSGTALGNSELEQRKLLLQSIKKKQYKGMTQARINFMLHQNNADDTELSSTIKAMSDDLGPATLATQTEATSERKNVLDALANLQIPVHFILGEHDKIASPKQCLSHASLSRQIQTTVIEGAGHMLPLEKSKQLALALSKTFKG</sequence>
<dbReference type="EMBL" id="JAVRIE010000007">
    <property type="protein sequence ID" value="MDT0583924.1"/>
    <property type="molecule type" value="Genomic_DNA"/>
</dbReference>
<dbReference type="RefSeq" id="WP_311362698.1">
    <property type="nucleotide sequence ID" value="NZ_JAVRIE010000007.1"/>
</dbReference>
<name>A0AAW8R5E1_9ALTE</name>
<dbReference type="PANTHER" id="PTHR43798">
    <property type="entry name" value="MONOACYLGLYCEROL LIPASE"/>
    <property type="match status" value="1"/>
</dbReference>
<dbReference type="GO" id="GO:0016787">
    <property type="term" value="F:hydrolase activity"/>
    <property type="evidence" value="ECO:0007669"/>
    <property type="project" value="UniProtKB-KW"/>
</dbReference>
<gene>
    <name evidence="2" type="ORF">RM544_15335</name>
</gene>
<dbReference type="Proteomes" id="UP001249020">
    <property type="component" value="Unassembled WGS sequence"/>
</dbReference>
<proteinExistence type="predicted"/>
<evidence type="ECO:0000313" key="3">
    <source>
        <dbReference type="Proteomes" id="UP001249020"/>
    </source>
</evidence>
<dbReference type="Pfam" id="PF12697">
    <property type="entry name" value="Abhydrolase_6"/>
    <property type="match status" value="1"/>
</dbReference>
<accession>A0AAW8R5E1</accession>
<dbReference type="SUPFAM" id="SSF53474">
    <property type="entry name" value="alpha/beta-Hydrolases"/>
    <property type="match status" value="1"/>
</dbReference>
<dbReference type="InterPro" id="IPR000073">
    <property type="entry name" value="AB_hydrolase_1"/>
</dbReference>
<dbReference type="InterPro" id="IPR050266">
    <property type="entry name" value="AB_hydrolase_sf"/>
</dbReference>